<dbReference type="InterPro" id="IPR050483">
    <property type="entry name" value="CoA-transferase_III_domain"/>
</dbReference>
<dbReference type="RefSeq" id="WP_035459165.1">
    <property type="nucleotide sequence ID" value="NZ_JACIDC010000006.1"/>
</dbReference>
<dbReference type="Gene3D" id="3.40.50.10540">
    <property type="entry name" value="Crotonobetainyl-coa:carnitine coa-transferase, domain 1"/>
    <property type="match status" value="1"/>
</dbReference>
<evidence type="ECO:0000313" key="2">
    <source>
        <dbReference type="EMBL" id="MBB4040472.1"/>
    </source>
</evidence>
<dbReference type="PANTHER" id="PTHR48207:SF3">
    <property type="entry name" value="SUCCINATE--HYDROXYMETHYLGLUTARATE COA-TRANSFERASE"/>
    <property type="match status" value="1"/>
</dbReference>
<protein>
    <submittedName>
        <fullName evidence="2">Crotonobetainyl-CoA:carnitine CoA-transferase CaiB-like acyl-CoA transferase</fullName>
    </submittedName>
</protein>
<comment type="caution">
    <text evidence="2">The sequence shown here is derived from an EMBL/GenBank/DDBJ whole genome shotgun (WGS) entry which is preliminary data.</text>
</comment>
<dbReference type="InterPro" id="IPR003673">
    <property type="entry name" value="CoA-Trfase_fam_III"/>
</dbReference>
<sequence>MAAALEGIKVLDLSRVLAGPWATMTLGDLGAQIWKVEHPSSGDDTRSWSPPSVDGISTYYLAANRNKRSIAVDISSQDGRKIVTELIAQADILVENFKASSLRKLNLTFEETRKINPRLIHCSISGYGRDNPLEDRPGYDFILQAECGFMAITGDPAGEPMRLGVAFIDLVSGMNAVQAILAALYVRERTGKGQFIDIGLSDSALFFLANIASGYLNTGKDPKRFGNAHPSIVPYQLFHCVDGIFALAVGNDEQYRRLCMNVLSDASLVEDDRYRTNQARTVHRDELISKLQAAFASLSLEDLMRKLRQNSIPAGEVKTVSEAFSSEHAQSRKVVVEATHPTLGTVRTVRSPLRLSGTPPVDPTAPPLLGEHTDSILREVLSYSEADIASLRAAGVIA</sequence>
<dbReference type="InterPro" id="IPR044855">
    <property type="entry name" value="CoA-Trfase_III_dom3_sf"/>
</dbReference>
<dbReference type="PANTHER" id="PTHR48207">
    <property type="entry name" value="SUCCINATE--HYDROXYMETHYLGLUTARATE COA-TRANSFERASE"/>
    <property type="match status" value="1"/>
</dbReference>
<evidence type="ECO:0000256" key="1">
    <source>
        <dbReference type="ARBA" id="ARBA00022679"/>
    </source>
</evidence>
<accession>A0A7W6N8A1</accession>
<dbReference type="AlphaFoldDB" id="A0A7W6N8A1"/>
<reference evidence="2 3" key="1">
    <citation type="submission" date="2020-08" db="EMBL/GenBank/DDBJ databases">
        <title>Genomic Encyclopedia of Type Strains, Phase IV (KMG-IV): sequencing the most valuable type-strain genomes for metagenomic binning, comparative biology and taxonomic classification.</title>
        <authorList>
            <person name="Goeker M."/>
        </authorList>
    </citation>
    <scope>NUCLEOTIDE SEQUENCE [LARGE SCALE GENOMIC DNA]</scope>
    <source>
        <strain evidence="2 3">DSM 15743</strain>
    </source>
</reference>
<name>A0A7W6N8A1_9HYPH</name>
<organism evidence="2 3">
    <name type="scientific">Microvirga flocculans</name>
    <dbReference type="NCBI Taxonomy" id="217168"/>
    <lineage>
        <taxon>Bacteria</taxon>
        <taxon>Pseudomonadati</taxon>
        <taxon>Pseudomonadota</taxon>
        <taxon>Alphaproteobacteria</taxon>
        <taxon>Hyphomicrobiales</taxon>
        <taxon>Methylobacteriaceae</taxon>
        <taxon>Microvirga</taxon>
    </lineage>
</organism>
<dbReference type="Gene3D" id="3.30.1540.10">
    <property type="entry name" value="formyl-coa transferase, domain 3"/>
    <property type="match status" value="1"/>
</dbReference>
<proteinExistence type="predicted"/>
<keyword evidence="3" id="KW-1185">Reference proteome</keyword>
<evidence type="ECO:0000313" key="3">
    <source>
        <dbReference type="Proteomes" id="UP000519439"/>
    </source>
</evidence>
<dbReference type="Pfam" id="PF02515">
    <property type="entry name" value="CoA_transf_3"/>
    <property type="match status" value="1"/>
</dbReference>
<dbReference type="SUPFAM" id="SSF89796">
    <property type="entry name" value="CoA-transferase family III (CaiB/BaiF)"/>
    <property type="match status" value="1"/>
</dbReference>
<gene>
    <name evidence="2" type="ORF">GGR34_002125</name>
</gene>
<dbReference type="EMBL" id="JACIDC010000006">
    <property type="protein sequence ID" value="MBB4040472.1"/>
    <property type="molecule type" value="Genomic_DNA"/>
</dbReference>
<dbReference type="InterPro" id="IPR023606">
    <property type="entry name" value="CoA-Trfase_III_dom_1_sf"/>
</dbReference>
<dbReference type="Proteomes" id="UP000519439">
    <property type="component" value="Unassembled WGS sequence"/>
</dbReference>
<keyword evidence="1 2" id="KW-0808">Transferase</keyword>
<dbReference type="GO" id="GO:0008410">
    <property type="term" value="F:CoA-transferase activity"/>
    <property type="evidence" value="ECO:0007669"/>
    <property type="project" value="TreeGrafter"/>
</dbReference>